<reference evidence="6" key="1">
    <citation type="submission" date="2022-06" db="EMBL/GenBank/DDBJ databases">
        <title>Akkermansia biwalacus sp. nov., an anaerobic mucin-degrading bacterium isolated from human intestine.</title>
        <authorList>
            <person name="Kobayashi Y."/>
            <person name="Inoue S."/>
            <person name="Kawahara T."/>
            <person name="Kohda N."/>
        </authorList>
    </citation>
    <scope>NUCLEOTIDE SEQUENCE</scope>
    <source>
        <strain evidence="6">WON2089</strain>
    </source>
</reference>
<comment type="subcellular location">
    <subcellularLocation>
        <location evidence="1">Membrane</location>
        <topology evidence="1">Multi-pass membrane protein</topology>
    </subcellularLocation>
</comment>
<proteinExistence type="predicted"/>
<keyword evidence="2 5" id="KW-0812">Transmembrane</keyword>
<evidence type="ECO:0000256" key="3">
    <source>
        <dbReference type="ARBA" id="ARBA00022989"/>
    </source>
</evidence>
<keyword evidence="7" id="KW-1185">Reference proteome</keyword>
<evidence type="ECO:0000313" key="7">
    <source>
        <dbReference type="Proteomes" id="UP001062263"/>
    </source>
</evidence>
<sequence>MAIPGPNVVGPLICWLIWKQDYPLVDQIGKNVINAQISWGIYLLVSWAFFGVLTLIFIGFLFIWILPLVWIILSVVYTIKISNREYTYQMPFTITFIK</sequence>
<evidence type="ECO:0000256" key="4">
    <source>
        <dbReference type="ARBA" id="ARBA00023136"/>
    </source>
</evidence>
<dbReference type="Proteomes" id="UP001062263">
    <property type="component" value="Chromosome"/>
</dbReference>
<evidence type="ECO:0000313" key="6">
    <source>
        <dbReference type="EMBL" id="BDL44567.1"/>
    </source>
</evidence>
<feature type="transmembrane region" description="Helical" evidence="5">
    <location>
        <begin position="47"/>
        <end position="79"/>
    </location>
</feature>
<protein>
    <recommendedName>
        <fullName evidence="8">DUF4870 domain-containing protein</fullName>
    </recommendedName>
</protein>
<keyword evidence="4 5" id="KW-0472">Membrane</keyword>
<evidence type="ECO:0000256" key="5">
    <source>
        <dbReference type="SAM" id="Phobius"/>
    </source>
</evidence>
<evidence type="ECO:0008006" key="8">
    <source>
        <dbReference type="Google" id="ProtNLM"/>
    </source>
</evidence>
<gene>
    <name evidence="6" type="ORF">Abiwalacus_21410</name>
</gene>
<dbReference type="EMBL" id="AP025943">
    <property type="protein sequence ID" value="BDL44567.1"/>
    <property type="molecule type" value="Genomic_DNA"/>
</dbReference>
<evidence type="ECO:0000256" key="1">
    <source>
        <dbReference type="ARBA" id="ARBA00004141"/>
    </source>
</evidence>
<evidence type="ECO:0000256" key="2">
    <source>
        <dbReference type="ARBA" id="ARBA00022692"/>
    </source>
</evidence>
<dbReference type="InterPro" id="IPR019109">
    <property type="entry name" value="MamF_MmsF"/>
</dbReference>
<accession>A0ABN6QMP0</accession>
<keyword evidence="3 5" id="KW-1133">Transmembrane helix</keyword>
<name>A0ABN6QMP0_9BACT</name>
<dbReference type="Pfam" id="PF09685">
    <property type="entry name" value="MamF_MmsF"/>
    <property type="match status" value="1"/>
</dbReference>
<organism evidence="6 7">
    <name type="scientific">Akkermansia biwaensis</name>
    <dbReference type="NCBI Taxonomy" id="2946555"/>
    <lineage>
        <taxon>Bacteria</taxon>
        <taxon>Pseudomonadati</taxon>
        <taxon>Verrucomicrobiota</taxon>
        <taxon>Verrucomicrobiia</taxon>
        <taxon>Verrucomicrobiales</taxon>
        <taxon>Akkermansiaceae</taxon>
        <taxon>Akkermansia</taxon>
    </lineage>
</organism>